<dbReference type="Proteomes" id="UP000245051">
    <property type="component" value="Chromosome"/>
</dbReference>
<proteinExistence type="predicted"/>
<sequence>MLVAHNAVFDWSMIAREYARAEHLGRGPRWLHRGGAGPRLPGGLARRRCAPCGTGRLGQRRETPPVTPAPGRAGGV</sequence>
<name>A0ABM6V6I1_9ACTN</name>
<protein>
    <recommendedName>
        <fullName evidence="4">Exonuclease domain-containing protein</fullName>
    </recommendedName>
</protein>
<dbReference type="EMBL" id="CP029254">
    <property type="protein sequence ID" value="AWK09430.1"/>
    <property type="molecule type" value="Genomic_DNA"/>
</dbReference>
<feature type="region of interest" description="Disordered" evidence="1">
    <location>
        <begin position="30"/>
        <end position="76"/>
    </location>
</feature>
<evidence type="ECO:0000256" key="1">
    <source>
        <dbReference type="SAM" id="MobiDB-lite"/>
    </source>
</evidence>
<gene>
    <name evidence="2" type="ORF">DDQ41_11425</name>
</gene>
<evidence type="ECO:0000313" key="2">
    <source>
        <dbReference type="EMBL" id="AWK09430.1"/>
    </source>
</evidence>
<keyword evidence="3" id="KW-1185">Reference proteome</keyword>
<accession>A0ABM6V6I1</accession>
<evidence type="ECO:0000313" key="3">
    <source>
        <dbReference type="Proteomes" id="UP000245051"/>
    </source>
</evidence>
<evidence type="ECO:0008006" key="4">
    <source>
        <dbReference type="Google" id="ProtNLM"/>
    </source>
</evidence>
<organism evidence="2 3">
    <name type="scientific">Streptomyces spongiicola</name>
    <dbReference type="NCBI Taxonomy" id="1690221"/>
    <lineage>
        <taxon>Bacteria</taxon>
        <taxon>Bacillati</taxon>
        <taxon>Actinomycetota</taxon>
        <taxon>Actinomycetes</taxon>
        <taxon>Kitasatosporales</taxon>
        <taxon>Streptomycetaceae</taxon>
        <taxon>Streptomyces</taxon>
    </lineage>
</organism>
<reference evidence="2 3" key="1">
    <citation type="submission" date="2018-05" db="EMBL/GenBank/DDBJ databases">
        <title>Complete genome sequence of the Type Strain of Streptomyces spongiicola HNM0071, the producer of staurosporine.</title>
        <authorList>
            <person name="Zhou S."/>
            <person name="Huang X."/>
        </authorList>
    </citation>
    <scope>NUCLEOTIDE SEQUENCE [LARGE SCALE GENOMIC DNA]</scope>
    <source>
        <strain evidence="2 3">HNM0071</strain>
    </source>
</reference>